<evidence type="ECO:0000313" key="6">
    <source>
        <dbReference type="EMBL" id="TCL56618.1"/>
    </source>
</evidence>
<accession>A0A4R1QS19</accession>
<dbReference type="PANTHER" id="PTHR32089:SF112">
    <property type="entry name" value="LYSOZYME-LIKE PROTEIN-RELATED"/>
    <property type="match status" value="1"/>
</dbReference>
<dbReference type="GO" id="GO:0016020">
    <property type="term" value="C:membrane"/>
    <property type="evidence" value="ECO:0007669"/>
    <property type="project" value="InterPro"/>
</dbReference>
<feature type="transmembrane region" description="Helical" evidence="4">
    <location>
        <begin position="156"/>
        <end position="175"/>
    </location>
</feature>
<organism evidence="6 7">
    <name type="scientific">Kineothrix alysoides</name>
    <dbReference type="NCBI Taxonomy" id="1469948"/>
    <lineage>
        <taxon>Bacteria</taxon>
        <taxon>Bacillati</taxon>
        <taxon>Bacillota</taxon>
        <taxon>Clostridia</taxon>
        <taxon>Lachnospirales</taxon>
        <taxon>Lachnospiraceae</taxon>
        <taxon>Kineothrix</taxon>
    </lineage>
</organism>
<reference evidence="6 7" key="1">
    <citation type="submission" date="2019-03" db="EMBL/GenBank/DDBJ databases">
        <title>Genomic Encyclopedia of Type Strains, Phase IV (KMG-IV): sequencing the most valuable type-strain genomes for metagenomic binning, comparative biology and taxonomic classification.</title>
        <authorList>
            <person name="Goeker M."/>
        </authorList>
    </citation>
    <scope>NUCLEOTIDE SEQUENCE [LARGE SCALE GENOMIC DNA]</scope>
    <source>
        <strain evidence="6 7">DSM 100556</strain>
    </source>
</reference>
<dbReference type="STRING" id="1469948.GCA_000732725_01599"/>
<dbReference type="Pfam" id="PF00015">
    <property type="entry name" value="MCPsignal"/>
    <property type="match status" value="1"/>
</dbReference>
<sequence length="500" mass="54311">MNGVQLDLTDERVAEQSRNYTAIVGVCIMNAILAAAYLIEVLKGARTIGSYAIVAACCILPSILAILAYFKKKETKAVRYITSVGFSLLYTYILFTSYTSLSFCYVIVIFVILAVYVDMKLSTILGIYALLANAVLTVDKVMTMEMSAKDITDTEIMFACLILTGVFTIMAHSKISKINNANIERVDKEKSNSEEVLQTVLQVADSMTADINKAAGETEQLEKSIEVTKGAMEELTGGANDAVAAILQQQKNTEEINKSIEEVEEVTDSIMNDVKNAEQNLTNGREAMEQLIHQMSISEEASRKVAQEMKELLAYADKMQGIMALISNVASQTGLLALNASIEAARAGEAGRGFAVVASEISSLAGQTSHATGDINDLIENITKSLSEVTESVGGLLDSNKVQGGYVNDTANNFKRIQTSTEDIFGQMGRLKSMVGTVSTSNRMIIESIGNVSAVTEEVTAGANETYEGSKWNLERVETLARVMEGLNENAEQLRMMERK</sequence>
<gene>
    <name evidence="6" type="ORF">EDD76_111112</name>
</gene>
<dbReference type="PANTHER" id="PTHR32089">
    <property type="entry name" value="METHYL-ACCEPTING CHEMOTAXIS PROTEIN MCPB"/>
    <property type="match status" value="1"/>
</dbReference>
<dbReference type="PROSITE" id="PS50111">
    <property type="entry name" value="CHEMOTAXIS_TRANSDUC_2"/>
    <property type="match status" value="1"/>
</dbReference>
<dbReference type="Proteomes" id="UP000295718">
    <property type="component" value="Unassembled WGS sequence"/>
</dbReference>
<keyword evidence="4" id="KW-0472">Membrane</keyword>
<feature type="domain" description="Methyl-accepting transducer" evidence="5">
    <location>
        <begin position="217"/>
        <end position="460"/>
    </location>
</feature>
<evidence type="ECO:0000259" key="5">
    <source>
        <dbReference type="PROSITE" id="PS50111"/>
    </source>
</evidence>
<feature type="transmembrane region" description="Helical" evidence="4">
    <location>
        <begin position="124"/>
        <end position="144"/>
    </location>
</feature>
<evidence type="ECO:0000313" key="7">
    <source>
        <dbReference type="Proteomes" id="UP000295718"/>
    </source>
</evidence>
<evidence type="ECO:0000256" key="4">
    <source>
        <dbReference type="SAM" id="Phobius"/>
    </source>
</evidence>
<comment type="caution">
    <text evidence="6">The sequence shown here is derived from an EMBL/GenBank/DDBJ whole genome shotgun (WGS) entry which is preliminary data.</text>
</comment>
<name>A0A4R1QS19_9FIRM</name>
<keyword evidence="1 2" id="KW-0807">Transducer</keyword>
<keyword evidence="7" id="KW-1185">Reference proteome</keyword>
<keyword evidence="4" id="KW-1133">Transmembrane helix</keyword>
<dbReference type="GO" id="GO:0007165">
    <property type="term" value="P:signal transduction"/>
    <property type="evidence" value="ECO:0007669"/>
    <property type="project" value="UniProtKB-KW"/>
</dbReference>
<dbReference type="SUPFAM" id="SSF58104">
    <property type="entry name" value="Methyl-accepting chemotaxis protein (MCP) signaling domain"/>
    <property type="match status" value="1"/>
</dbReference>
<dbReference type="Gene3D" id="1.10.287.950">
    <property type="entry name" value="Methyl-accepting chemotaxis protein"/>
    <property type="match status" value="1"/>
</dbReference>
<dbReference type="AlphaFoldDB" id="A0A4R1QS19"/>
<feature type="transmembrane region" description="Helical" evidence="4">
    <location>
        <begin position="77"/>
        <end position="94"/>
    </location>
</feature>
<evidence type="ECO:0000256" key="1">
    <source>
        <dbReference type="ARBA" id="ARBA00023224"/>
    </source>
</evidence>
<evidence type="ECO:0000256" key="3">
    <source>
        <dbReference type="SAM" id="Coils"/>
    </source>
</evidence>
<dbReference type="SMART" id="SM00283">
    <property type="entry name" value="MA"/>
    <property type="match status" value="1"/>
</dbReference>
<evidence type="ECO:0000256" key="2">
    <source>
        <dbReference type="PROSITE-ProRule" id="PRU00284"/>
    </source>
</evidence>
<keyword evidence="4" id="KW-0812">Transmembrane</keyword>
<feature type="transmembrane region" description="Helical" evidence="4">
    <location>
        <begin position="20"/>
        <end position="39"/>
    </location>
</feature>
<dbReference type="InterPro" id="IPR004089">
    <property type="entry name" value="MCPsignal_dom"/>
</dbReference>
<feature type="coiled-coil region" evidence="3">
    <location>
        <begin position="246"/>
        <end position="294"/>
    </location>
</feature>
<dbReference type="EMBL" id="SLUO01000011">
    <property type="protein sequence ID" value="TCL56618.1"/>
    <property type="molecule type" value="Genomic_DNA"/>
</dbReference>
<proteinExistence type="predicted"/>
<dbReference type="OrthoDB" id="9807021at2"/>
<feature type="transmembrane region" description="Helical" evidence="4">
    <location>
        <begin position="51"/>
        <end position="70"/>
    </location>
</feature>
<keyword evidence="3" id="KW-0175">Coiled coil</keyword>
<protein>
    <submittedName>
        <fullName evidence="6">Methyl-accepting chemotaxis protein</fullName>
    </submittedName>
</protein>